<name>A0A3P6RG91_CYLGO</name>
<reference evidence="1 2" key="1">
    <citation type="submission" date="2018-11" db="EMBL/GenBank/DDBJ databases">
        <authorList>
            <consortium name="Pathogen Informatics"/>
        </authorList>
    </citation>
    <scope>NUCLEOTIDE SEQUENCE [LARGE SCALE GENOMIC DNA]</scope>
</reference>
<organism evidence="1 2">
    <name type="scientific">Cylicostephanus goldi</name>
    <name type="common">Nematode worm</name>
    <dbReference type="NCBI Taxonomy" id="71465"/>
    <lineage>
        <taxon>Eukaryota</taxon>
        <taxon>Metazoa</taxon>
        <taxon>Ecdysozoa</taxon>
        <taxon>Nematoda</taxon>
        <taxon>Chromadorea</taxon>
        <taxon>Rhabditida</taxon>
        <taxon>Rhabditina</taxon>
        <taxon>Rhabditomorpha</taxon>
        <taxon>Strongyloidea</taxon>
        <taxon>Strongylidae</taxon>
        <taxon>Cylicostephanus</taxon>
    </lineage>
</organism>
<accession>A0A3P6RG91</accession>
<dbReference type="Proteomes" id="UP000271889">
    <property type="component" value="Unassembled WGS sequence"/>
</dbReference>
<sequence>MLSAFADTLSSWTAPNENSFSMHLFIFIKELSIISLNLALKCPFLQSFDVQKTLFNRYFAAYLRWCIDLTMLGASSSEDDDDEFVNEEPEVSNFDIYAFSLIYFSF</sequence>
<keyword evidence="2" id="KW-1185">Reference proteome</keyword>
<evidence type="ECO:0000313" key="2">
    <source>
        <dbReference type="Proteomes" id="UP000271889"/>
    </source>
</evidence>
<proteinExistence type="predicted"/>
<protein>
    <submittedName>
        <fullName evidence="1">Uncharacterized protein</fullName>
    </submittedName>
</protein>
<gene>
    <name evidence="1" type="ORF">CGOC_LOCUS4677</name>
</gene>
<evidence type="ECO:0000313" key="1">
    <source>
        <dbReference type="EMBL" id="VDK59479.1"/>
    </source>
</evidence>
<dbReference type="AlphaFoldDB" id="A0A3P6RG91"/>
<dbReference type="EMBL" id="UYRV01013245">
    <property type="protein sequence ID" value="VDK59479.1"/>
    <property type="molecule type" value="Genomic_DNA"/>
</dbReference>